<proteinExistence type="predicted"/>
<organism evidence="1">
    <name type="scientific">marine sediment metagenome</name>
    <dbReference type="NCBI Taxonomy" id="412755"/>
    <lineage>
        <taxon>unclassified sequences</taxon>
        <taxon>metagenomes</taxon>
        <taxon>ecological metagenomes</taxon>
    </lineage>
</organism>
<reference evidence="1" key="1">
    <citation type="journal article" date="2015" name="Nature">
        <title>Complex archaea that bridge the gap between prokaryotes and eukaryotes.</title>
        <authorList>
            <person name="Spang A."/>
            <person name="Saw J.H."/>
            <person name="Jorgensen S.L."/>
            <person name="Zaremba-Niedzwiedzka K."/>
            <person name="Martijn J."/>
            <person name="Lind A.E."/>
            <person name="van Eijk R."/>
            <person name="Schleper C."/>
            <person name="Guy L."/>
            <person name="Ettema T.J."/>
        </authorList>
    </citation>
    <scope>NUCLEOTIDE SEQUENCE</scope>
</reference>
<dbReference type="EMBL" id="LAZR01002362">
    <property type="protein sequence ID" value="KKN31031.1"/>
    <property type="molecule type" value="Genomic_DNA"/>
</dbReference>
<name>A0A0F9S1M6_9ZZZZ</name>
<evidence type="ECO:0000313" key="1">
    <source>
        <dbReference type="EMBL" id="KKN31031.1"/>
    </source>
</evidence>
<accession>A0A0F9S1M6</accession>
<dbReference type="AlphaFoldDB" id="A0A0F9S1M6"/>
<gene>
    <name evidence="1" type="ORF">LCGC14_0828160</name>
</gene>
<sequence length="50" mass="5746">MGLINQASTLLFSTFQVRGLEELQGISLFLAQPFNIYFYPTNKGRDDIYN</sequence>
<protein>
    <submittedName>
        <fullName evidence="1">Uncharacterized protein</fullName>
    </submittedName>
</protein>
<comment type="caution">
    <text evidence="1">The sequence shown here is derived from an EMBL/GenBank/DDBJ whole genome shotgun (WGS) entry which is preliminary data.</text>
</comment>